<gene>
    <name evidence="2" type="ORF">LCGC14_1583510</name>
</gene>
<feature type="compositionally biased region" description="Basic and acidic residues" evidence="1">
    <location>
        <begin position="53"/>
        <end position="62"/>
    </location>
</feature>
<organism evidence="2">
    <name type="scientific">marine sediment metagenome</name>
    <dbReference type="NCBI Taxonomy" id="412755"/>
    <lineage>
        <taxon>unclassified sequences</taxon>
        <taxon>metagenomes</taxon>
        <taxon>ecological metagenomes</taxon>
    </lineage>
</organism>
<sequence>MVAQKERTCVECETPLKLVNKSGYCSKHLYRSPLVKERQQQYQQSEAGKTAAKKYDQSEKGREKRRALQRSPEGKERSRESYRKNREKILSRNRKYRQSPEGGRRFKSSRMKAKYGISLDEVEALLEKQNGLCAICQQPEQETIRGKYKQLAIDHDHKTGRIRGLLCANCNQGLGRFEDDPARLLAAVQYIQTRASKQ</sequence>
<dbReference type="InterPro" id="IPR038563">
    <property type="entry name" value="Endonuclease_7_sf"/>
</dbReference>
<accession>A0A0F9LGE3</accession>
<dbReference type="InterPro" id="IPR004211">
    <property type="entry name" value="Endonuclease_7"/>
</dbReference>
<feature type="region of interest" description="Disordered" evidence="1">
    <location>
        <begin position="35"/>
        <end position="109"/>
    </location>
</feature>
<reference evidence="2" key="1">
    <citation type="journal article" date="2015" name="Nature">
        <title>Complex archaea that bridge the gap between prokaryotes and eukaryotes.</title>
        <authorList>
            <person name="Spang A."/>
            <person name="Saw J.H."/>
            <person name="Jorgensen S.L."/>
            <person name="Zaremba-Niedzwiedzka K."/>
            <person name="Martijn J."/>
            <person name="Lind A.E."/>
            <person name="van Eijk R."/>
            <person name="Schleper C."/>
            <person name="Guy L."/>
            <person name="Ettema T.J."/>
        </authorList>
    </citation>
    <scope>NUCLEOTIDE SEQUENCE</scope>
</reference>
<dbReference type="InterPro" id="IPR044925">
    <property type="entry name" value="His-Me_finger_sf"/>
</dbReference>
<evidence type="ECO:0000256" key="1">
    <source>
        <dbReference type="SAM" id="MobiDB-lite"/>
    </source>
</evidence>
<proteinExistence type="predicted"/>
<dbReference type="EMBL" id="LAZR01012489">
    <property type="protein sequence ID" value="KKM26565.1"/>
    <property type="molecule type" value="Genomic_DNA"/>
</dbReference>
<feature type="compositionally biased region" description="Basic and acidic residues" evidence="1">
    <location>
        <begin position="72"/>
        <end position="90"/>
    </location>
</feature>
<protein>
    <recommendedName>
        <fullName evidence="3">Recombination endonuclease VII</fullName>
    </recommendedName>
</protein>
<dbReference type="AlphaFoldDB" id="A0A0F9LGE3"/>
<comment type="caution">
    <text evidence="2">The sequence shown here is derived from an EMBL/GenBank/DDBJ whole genome shotgun (WGS) entry which is preliminary data.</text>
</comment>
<dbReference type="SUPFAM" id="SSF54060">
    <property type="entry name" value="His-Me finger endonucleases"/>
    <property type="match status" value="1"/>
</dbReference>
<name>A0A0F9LGE3_9ZZZZ</name>
<evidence type="ECO:0000313" key="2">
    <source>
        <dbReference type="EMBL" id="KKM26565.1"/>
    </source>
</evidence>
<dbReference type="Pfam" id="PF02945">
    <property type="entry name" value="Endonuclease_7"/>
    <property type="match status" value="1"/>
</dbReference>
<evidence type="ECO:0008006" key="3">
    <source>
        <dbReference type="Google" id="ProtNLM"/>
    </source>
</evidence>
<dbReference type="Gene3D" id="3.40.1800.10">
    <property type="entry name" value="His-Me finger endonucleases"/>
    <property type="match status" value="1"/>
</dbReference>